<dbReference type="STRING" id="585506.HMPREF0877_0652"/>
<dbReference type="EMBL" id="ACKU01000008">
    <property type="protein sequence ID" value="EER75107.1"/>
    <property type="molecule type" value="Genomic_DNA"/>
</dbReference>
<reference evidence="1 2" key="1">
    <citation type="submission" date="2009-04" db="EMBL/GenBank/DDBJ databases">
        <authorList>
            <person name="Qin X."/>
            <person name="Bachman B."/>
            <person name="Battles P."/>
            <person name="Bell A."/>
            <person name="Bess C."/>
            <person name="Bickham C."/>
            <person name="Chaboub L."/>
            <person name="Chen D."/>
            <person name="Coyle M."/>
            <person name="Deiros D.R."/>
            <person name="Dinh H."/>
            <person name="Forbes L."/>
            <person name="Fowler G."/>
            <person name="Francisco L."/>
            <person name="Fu Q."/>
            <person name="Gubbala S."/>
            <person name="Hale W."/>
            <person name="Han Y."/>
            <person name="Hemphill L."/>
            <person name="Highlander S.K."/>
            <person name="Hirani K."/>
            <person name="Hogues M."/>
            <person name="Jackson L."/>
            <person name="Jakkamsetti A."/>
            <person name="Javaid M."/>
            <person name="Jiang H."/>
            <person name="Korchina V."/>
            <person name="Kovar C."/>
            <person name="Lara F."/>
            <person name="Lee S."/>
            <person name="Mata R."/>
            <person name="Mathew T."/>
            <person name="Moen C."/>
            <person name="Morales K."/>
            <person name="Munidasa M."/>
            <person name="Nazareth L."/>
            <person name="Ngo R."/>
            <person name="Nguyen L."/>
            <person name="Okwuonu G."/>
            <person name="Ongeri F."/>
            <person name="Patil S."/>
            <person name="Petrosino J."/>
            <person name="Pham C."/>
            <person name="Pham P."/>
            <person name="Pu L.-L."/>
            <person name="Puazo M."/>
            <person name="Raj R."/>
            <person name="Reid J."/>
            <person name="Rouhana J."/>
            <person name="Saada N."/>
            <person name="Shang Y."/>
            <person name="Simmons D."/>
            <person name="Thornton R."/>
            <person name="Warren J."/>
            <person name="Weissenberger G."/>
            <person name="Zhang J."/>
            <person name="Zhang L."/>
            <person name="Zhou C."/>
            <person name="Zhu D."/>
            <person name="Muzny D."/>
            <person name="Worley K."/>
            <person name="Gibbs R."/>
        </authorList>
    </citation>
    <scope>NUCLEOTIDE SEQUENCE [LARGE SCALE GENOMIC DNA]</scope>
    <source>
        <strain evidence="1 2">ATCC 33313</strain>
    </source>
</reference>
<comment type="caution">
    <text evidence="1">The sequence shown here is derived from an EMBL/GenBank/DDBJ whole genome shotgun (WGS) entry which is preliminary data.</text>
</comment>
<keyword evidence="2" id="KW-1185">Reference proteome</keyword>
<protein>
    <submittedName>
        <fullName evidence="1">Uncharacterized protein</fullName>
    </submittedName>
</protein>
<evidence type="ECO:0000313" key="1">
    <source>
        <dbReference type="EMBL" id="EER75107.1"/>
    </source>
</evidence>
<accession>C5R9K7</accession>
<name>C5R9K7_WEIPA</name>
<dbReference type="AlphaFoldDB" id="C5R9K7"/>
<proteinExistence type="predicted"/>
<dbReference type="HOGENOM" id="CLU_2557437_0_0_9"/>
<evidence type="ECO:0000313" key="2">
    <source>
        <dbReference type="Proteomes" id="UP000004528"/>
    </source>
</evidence>
<gene>
    <name evidence="1" type="ORF">HMPREF0877_0652</name>
</gene>
<organism evidence="1 2">
    <name type="scientific">Weissella paramesenteroides ATCC 33313</name>
    <dbReference type="NCBI Taxonomy" id="585506"/>
    <lineage>
        <taxon>Bacteria</taxon>
        <taxon>Bacillati</taxon>
        <taxon>Bacillota</taxon>
        <taxon>Bacilli</taxon>
        <taxon>Lactobacillales</taxon>
        <taxon>Lactobacillaceae</taxon>
        <taxon>Weissella</taxon>
    </lineage>
</organism>
<dbReference type="RefSeq" id="WP_002828195.1">
    <property type="nucleotide sequence ID" value="NZ_GG697129.1"/>
</dbReference>
<sequence length="82" mass="9602">MLIINTFLVQKRLGHFYIWLVFTGIVKKIIQENELSVLSIKSSTNDDTTSEYICTEDDSLEEYIVADYLIDHHSEDHDDTDY</sequence>
<dbReference type="Proteomes" id="UP000004528">
    <property type="component" value="Unassembled WGS sequence"/>
</dbReference>